<protein>
    <submittedName>
        <fullName evidence="1">Uncharacterized protein</fullName>
    </submittedName>
</protein>
<sequence>MKVHILKALKHTKETNLLRKQNKLKTSRVKIMLCAQ</sequence>
<reference evidence="1" key="1">
    <citation type="submission" date="2014-09" db="EMBL/GenBank/DDBJ databases">
        <authorList>
            <person name="Magalhaes I.L.F."/>
            <person name="Oliveira U."/>
            <person name="Santos F.R."/>
            <person name="Vidigal T.H.D.A."/>
            <person name="Brescovit A.D."/>
            <person name="Santos A.J."/>
        </authorList>
    </citation>
    <scope>NUCLEOTIDE SEQUENCE</scope>
    <source>
        <tissue evidence="1">Shoot tissue taken approximately 20 cm above the soil surface</tissue>
    </source>
</reference>
<reference evidence="1" key="2">
    <citation type="journal article" date="2015" name="Data Brief">
        <title>Shoot transcriptome of the giant reed, Arundo donax.</title>
        <authorList>
            <person name="Barrero R.A."/>
            <person name="Guerrero F.D."/>
            <person name="Moolhuijzen P."/>
            <person name="Goolsby J.A."/>
            <person name="Tidwell J."/>
            <person name="Bellgard S.E."/>
            <person name="Bellgard M.I."/>
        </authorList>
    </citation>
    <scope>NUCLEOTIDE SEQUENCE</scope>
    <source>
        <tissue evidence="1">Shoot tissue taken approximately 20 cm above the soil surface</tissue>
    </source>
</reference>
<name>A0A0A9T5P0_ARUDO</name>
<dbReference type="AlphaFoldDB" id="A0A0A9T5P0"/>
<accession>A0A0A9T5P0</accession>
<evidence type="ECO:0000313" key="1">
    <source>
        <dbReference type="EMBL" id="JAD34395.1"/>
    </source>
</evidence>
<proteinExistence type="predicted"/>
<organism evidence="1">
    <name type="scientific">Arundo donax</name>
    <name type="common">Giant reed</name>
    <name type="synonym">Donax arundinaceus</name>
    <dbReference type="NCBI Taxonomy" id="35708"/>
    <lineage>
        <taxon>Eukaryota</taxon>
        <taxon>Viridiplantae</taxon>
        <taxon>Streptophyta</taxon>
        <taxon>Embryophyta</taxon>
        <taxon>Tracheophyta</taxon>
        <taxon>Spermatophyta</taxon>
        <taxon>Magnoliopsida</taxon>
        <taxon>Liliopsida</taxon>
        <taxon>Poales</taxon>
        <taxon>Poaceae</taxon>
        <taxon>PACMAD clade</taxon>
        <taxon>Arundinoideae</taxon>
        <taxon>Arundineae</taxon>
        <taxon>Arundo</taxon>
    </lineage>
</organism>
<dbReference type="EMBL" id="GBRH01263500">
    <property type="protein sequence ID" value="JAD34395.1"/>
    <property type="molecule type" value="Transcribed_RNA"/>
</dbReference>